<dbReference type="SUPFAM" id="SSF81923">
    <property type="entry name" value="Double Clp-N motif"/>
    <property type="match status" value="2"/>
</dbReference>
<reference evidence="3 4" key="1">
    <citation type="submission" date="2020-06" db="EMBL/GenBank/DDBJ databases">
        <title>Actinokineospora xiongansis sp. nov., isolated from soil of Baiyangdian.</title>
        <authorList>
            <person name="Zhang X."/>
        </authorList>
    </citation>
    <scope>NUCLEOTIDE SEQUENCE [LARGE SCALE GENOMIC DNA]</scope>
    <source>
        <strain evidence="3 4">HBU206404</strain>
    </source>
</reference>
<evidence type="ECO:0000259" key="2">
    <source>
        <dbReference type="PROSITE" id="PS51903"/>
    </source>
</evidence>
<dbReference type="InterPro" id="IPR004176">
    <property type="entry name" value="Clp_R_N"/>
</dbReference>
<dbReference type="EMBL" id="JABVED010000002">
    <property type="protein sequence ID" value="MBC6446589.1"/>
    <property type="molecule type" value="Genomic_DNA"/>
</dbReference>
<evidence type="ECO:0000256" key="1">
    <source>
        <dbReference type="PROSITE-ProRule" id="PRU01251"/>
    </source>
</evidence>
<accession>A0ABR7L1P2</accession>
<proteinExistence type="predicted"/>
<evidence type="ECO:0000313" key="4">
    <source>
        <dbReference type="Proteomes" id="UP000734823"/>
    </source>
</evidence>
<keyword evidence="4" id="KW-1185">Reference proteome</keyword>
<sequence length="181" mass="19350">MFERFTKTARVIVRDGVHLAEQERAALIRPEHLLLAILKHGDTTSAKILAAHGVTTAAVTEAIAQAHRRGGLSQADTAALSEVGIDVDAIVEALESTHGEGALAPARRRRAFGPRWRVPIAPESKKLLERTLREALARKDSTIGDEHLLLALLAEQGVVADILAGFGVTHRTVTAELAQAG</sequence>
<organism evidence="3 4">
    <name type="scientific">Actinokineospora xionganensis</name>
    <dbReference type="NCBI Taxonomy" id="2684470"/>
    <lineage>
        <taxon>Bacteria</taxon>
        <taxon>Bacillati</taxon>
        <taxon>Actinomycetota</taxon>
        <taxon>Actinomycetes</taxon>
        <taxon>Pseudonocardiales</taxon>
        <taxon>Pseudonocardiaceae</taxon>
        <taxon>Actinokineospora</taxon>
    </lineage>
</organism>
<keyword evidence="1" id="KW-0677">Repeat</keyword>
<protein>
    <submittedName>
        <fullName evidence="3">Peptidase</fullName>
    </submittedName>
</protein>
<feature type="domain" description="Clp R" evidence="2">
    <location>
        <begin position="2"/>
        <end position="181"/>
    </location>
</feature>
<evidence type="ECO:0000313" key="3">
    <source>
        <dbReference type="EMBL" id="MBC6446589.1"/>
    </source>
</evidence>
<dbReference type="RefSeq" id="WP_187218610.1">
    <property type="nucleotide sequence ID" value="NZ_JABVED010000002.1"/>
</dbReference>
<dbReference type="InterPro" id="IPR036628">
    <property type="entry name" value="Clp_N_dom_sf"/>
</dbReference>
<dbReference type="Proteomes" id="UP000734823">
    <property type="component" value="Unassembled WGS sequence"/>
</dbReference>
<dbReference type="Pfam" id="PF02861">
    <property type="entry name" value="Clp_N"/>
    <property type="match status" value="2"/>
</dbReference>
<gene>
    <name evidence="3" type="ORF">GPZ80_05285</name>
</gene>
<name>A0ABR7L1P2_9PSEU</name>
<comment type="caution">
    <text evidence="3">The sequence shown here is derived from an EMBL/GenBank/DDBJ whole genome shotgun (WGS) entry which is preliminary data.</text>
</comment>
<dbReference type="PROSITE" id="PS51903">
    <property type="entry name" value="CLP_R"/>
    <property type="match status" value="1"/>
</dbReference>
<dbReference type="Gene3D" id="1.10.1780.10">
    <property type="entry name" value="Clp, N-terminal domain"/>
    <property type="match status" value="2"/>
</dbReference>